<protein>
    <submittedName>
        <fullName evidence="2">10431_t:CDS:1</fullName>
    </submittedName>
</protein>
<keyword evidence="3" id="KW-1185">Reference proteome</keyword>
<dbReference type="OrthoDB" id="2963168at2759"/>
<sequence length="620" mass="71779">MAERIGISLEKLNNKLSNLLEENKRLKQQHKDLQEENQRINSDFGEKLQEKDEQLEKLQQKISNLETQKNEFEIISQTLEKTLELLELGGEQNNSQTLTFPLNDNDSIQLAKNFTNSSKHSWSSYNKDNIRIVVGLDFGTTYSGFAYSHVINPQNIIAHDHWHEYSGFSKINTVLKYDDEYEKVISWGATALAEKPTRRKKVGSVPPIELFKLHLSDLPNKFKPKLPFSLDYKKVIIDYLREIGKVMKEAIVMRWPNTDFFKNVLLVLTFPAEYSEKARSTMRECVYNAGLINDINSTTLQFITEPEAAAICCMKLLREHDLKTGTNFMVVDCGGGTVDLTTRKLINRNHLGEITERFLWKKLGHSAMELLKENHYGQMQYLIQEFNRQCKFQFTGEVQGFRPYNLYLDDTIPVIKQYITGENRAILEETEWEVELVLLKHVQKRIKQEFQHIVRIISIPSKPMVAIERGTVMYGLSMNSDSNVIASRILKYTYGVKVRKCWTKDDPIHRKVHDGRIDKFDCLVKRGTPMNVNQEITCTYLPLYPTQTKVVFYLYYTQEYDAQYCDEPGMKLLGKLNMDLPGAGLDKLSFGLAFGQMEVTATVKNETNEQKSKINFEFDV</sequence>
<keyword evidence="1" id="KW-0175">Coiled coil</keyword>
<accession>A0A9N9FSH3</accession>
<dbReference type="Gene3D" id="3.30.420.40">
    <property type="match status" value="1"/>
</dbReference>
<feature type="coiled-coil region" evidence="1">
    <location>
        <begin position="2"/>
        <end position="82"/>
    </location>
</feature>
<organism evidence="2 3">
    <name type="scientific">Funneliformis caledonium</name>
    <dbReference type="NCBI Taxonomy" id="1117310"/>
    <lineage>
        <taxon>Eukaryota</taxon>
        <taxon>Fungi</taxon>
        <taxon>Fungi incertae sedis</taxon>
        <taxon>Mucoromycota</taxon>
        <taxon>Glomeromycotina</taxon>
        <taxon>Glomeromycetes</taxon>
        <taxon>Glomerales</taxon>
        <taxon>Glomeraceae</taxon>
        <taxon>Funneliformis</taxon>
    </lineage>
</organism>
<evidence type="ECO:0000313" key="3">
    <source>
        <dbReference type="Proteomes" id="UP000789570"/>
    </source>
</evidence>
<evidence type="ECO:0000313" key="2">
    <source>
        <dbReference type="EMBL" id="CAG8553191.1"/>
    </source>
</evidence>
<dbReference type="PANTHER" id="PTHR14187">
    <property type="entry name" value="ALPHA KINASE/ELONGATION FACTOR 2 KINASE"/>
    <property type="match status" value="1"/>
</dbReference>
<proteinExistence type="predicted"/>
<dbReference type="EMBL" id="CAJVPQ010001441">
    <property type="protein sequence ID" value="CAG8553191.1"/>
    <property type="molecule type" value="Genomic_DNA"/>
</dbReference>
<gene>
    <name evidence="2" type="ORF">FCALED_LOCUS6223</name>
</gene>
<comment type="caution">
    <text evidence="2">The sequence shown here is derived from an EMBL/GenBank/DDBJ whole genome shotgun (WGS) entry which is preliminary data.</text>
</comment>
<reference evidence="2" key="1">
    <citation type="submission" date="2021-06" db="EMBL/GenBank/DDBJ databases">
        <authorList>
            <person name="Kallberg Y."/>
            <person name="Tangrot J."/>
            <person name="Rosling A."/>
        </authorList>
    </citation>
    <scope>NUCLEOTIDE SEQUENCE</scope>
    <source>
        <strain evidence="2">UK204</strain>
    </source>
</reference>
<dbReference type="SUPFAM" id="SSF53067">
    <property type="entry name" value="Actin-like ATPase domain"/>
    <property type="match status" value="1"/>
</dbReference>
<dbReference type="InterPro" id="IPR043129">
    <property type="entry name" value="ATPase_NBD"/>
</dbReference>
<name>A0A9N9FSH3_9GLOM</name>
<dbReference type="Proteomes" id="UP000789570">
    <property type="component" value="Unassembled WGS sequence"/>
</dbReference>
<evidence type="ECO:0000256" key="1">
    <source>
        <dbReference type="SAM" id="Coils"/>
    </source>
</evidence>
<dbReference type="PANTHER" id="PTHR14187:SF5">
    <property type="entry name" value="HEAT SHOCK 70 KDA PROTEIN 12A"/>
    <property type="match status" value="1"/>
</dbReference>
<dbReference type="AlphaFoldDB" id="A0A9N9FSH3"/>